<dbReference type="PANTHER" id="PTHR34388:SF1">
    <property type="entry name" value="DNA POLYMERASE III SUBUNIT DELTA"/>
    <property type="match status" value="1"/>
</dbReference>
<protein>
    <recommendedName>
        <fullName evidence="1">DNA-directed DNA polymerase</fullName>
        <ecNumber evidence="1">2.7.7.7</ecNumber>
    </recommendedName>
</protein>
<sequence>MPAATARRSSVDWRTVAPAPLILIRGTEGLLADRAVARVLELAREQNPETDRIDVEGATYEAGMLAVATSPTLFDDPSVVVVRGAEACTDALVTDLVAYAAAPDAEATVVVVHGGGQRGKKMLDAITASGAPVVTCDPLKKDPERVSFVEQEFRAARRKAEPAAVRALVDALGNDLRELAAACTQLVTDSTGTITAELVDRYHGGRIEATGFRVADAAVAGAAGDAVTMLRHALATGADPVPLVAALAMKLRALAKVSAMRGGVTARELGLAPWQVDRARKELRGWTPDGLAEAIGAVARADAEVKGGGRDPVYAVERAVLVIARNARAR</sequence>
<comment type="similarity">
    <text evidence="6">Belongs to the DNA polymerase HolA subunit family.</text>
</comment>
<gene>
    <name evidence="9" type="ORF">SAMN04489860_1442</name>
</gene>
<evidence type="ECO:0000313" key="9">
    <source>
        <dbReference type="EMBL" id="SDS39019.1"/>
    </source>
</evidence>
<dbReference type="InterPro" id="IPR027417">
    <property type="entry name" value="P-loop_NTPase"/>
</dbReference>
<name>A0A1H1RVJ7_9CELL</name>
<dbReference type="OrthoDB" id="8478864at2"/>
<reference evidence="9 10" key="1">
    <citation type="submission" date="2016-10" db="EMBL/GenBank/DDBJ databases">
        <authorList>
            <person name="de Groot N.N."/>
        </authorList>
    </citation>
    <scope>NUCLEOTIDE SEQUENCE [LARGE SCALE GENOMIC DNA]</scope>
    <source>
        <strain evidence="9 10">DSM 22126</strain>
    </source>
</reference>
<keyword evidence="5" id="KW-0239">DNA-directed DNA polymerase</keyword>
<dbReference type="eggNOG" id="COG1466">
    <property type="taxonomic scope" value="Bacteria"/>
</dbReference>
<dbReference type="GO" id="GO:0006261">
    <property type="term" value="P:DNA-templated DNA replication"/>
    <property type="evidence" value="ECO:0007669"/>
    <property type="project" value="TreeGrafter"/>
</dbReference>
<dbReference type="NCBIfam" id="TIGR01128">
    <property type="entry name" value="holA"/>
    <property type="match status" value="1"/>
</dbReference>
<evidence type="ECO:0000256" key="1">
    <source>
        <dbReference type="ARBA" id="ARBA00012417"/>
    </source>
</evidence>
<dbReference type="InterPro" id="IPR008921">
    <property type="entry name" value="DNA_pol3_clamp-load_cplx_C"/>
</dbReference>
<feature type="domain" description="DNA polymerase III delta subunit-like C-terminal" evidence="8">
    <location>
        <begin position="210"/>
        <end position="321"/>
    </location>
</feature>
<evidence type="ECO:0000256" key="5">
    <source>
        <dbReference type="ARBA" id="ARBA00022932"/>
    </source>
</evidence>
<evidence type="ECO:0000259" key="8">
    <source>
        <dbReference type="Pfam" id="PF21694"/>
    </source>
</evidence>
<organism evidence="9 10">
    <name type="scientific">Paraoerskovia marina</name>
    <dbReference type="NCBI Taxonomy" id="545619"/>
    <lineage>
        <taxon>Bacteria</taxon>
        <taxon>Bacillati</taxon>
        <taxon>Actinomycetota</taxon>
        <taxon>Actinomycetes</taxon>
        <taxon>Micrococcales</taxon>
        <taxon>Cellulomonadaceae</taxon>
        <taxon>Paraoerskovia</taxon>
    </lineage>
</organism>
<comment type="catalytic activity">
    <reaction evidence="7">
        <text>DNA(n) + a 2'-deoxyribonucleoside 5'-triphosphate = DNA(n+1) + diphosphate</text>
        <dbReference type="Rhea" id="RHEA:22508"/>
        <dbReference type="Rhea" id="RHEA-COMP:17339"/>
        <dbReference type="Rhea" id="RHEA-COMP:17340"/>
        <dbReference type="ChEBI" id="CHEBI:33019"/>
        <dbReference type="ChEBI" id="CHEBI:61560"/>
        <dbReference type="ChEBI" id="CHEBI:173112"/>
        <dbReference type="EC" id="2.7.7.7"/>
    </reaction>
</comment>
<keyword evidence="3" id="KW-0548">Nucleotidyltransferase</keyword>
<evidence type="ECO:0000256" key="7">
    <source>
        <dbReference type="ARBA" id="ARBA00049244"/>
    </source>
</evidence>
<evidence type="ECO:0000256" key="4">
    <source>
        <dbReference type="ARBA" id="ARBA00022705"/>
    </source>
</evidence>
<dbReference type="AlphaFoldDB" id="A0A1H1RVJ7"/>
<dbReference type="RefSeq" id="WP_083372090.1">
    <property type="nucleotide sequence ID" value="NZ_LT629776.1"/>
</dbReference>
<evidence type="ECO:0000256" key="3">
    <source>
        <dbReference type="ARBA" id="ARBA00022695"/>
    </source>
</evidence>
<dbReference type="GO" id="GO:0009360">
    <property type="term" value="C:DNA polymerase III complex"/>
    <property type="evidence" value="ECO:0007669"/>
    <property type="project" value="TreeGrafter"/>
</dbReference>
<keyword evidence="4" id="KW-0235">DNA replication</keyword>
<dbReference type="InterPro" id="IPR048466">
    <property type="entry name" value="DNA_pol3_delta-like_C"/>
</dbReference>
<dbReference type="Pfam" id="PF21694">
    <property type="entry name" value="DNA_pol3_delta_C"/>
    <property type="match status" value="1"/>
</dbReference>
<dbReference type="Gene3D" id="3.40.50.300">
    <property type="entry name" value="P-loop containing nucleotide triphosphate hydrolases"/>
    <property type="match status" value="1"/>
</dbReference>
<evidence type="ECO:0000256" key="6">
    <source>
        <dbReference type="ARBA" id="ARBA00034754"/>
    </source>
</evidence>
<dbReference type="EMBL" id="LT629776">
    <property type="protein sequence ID" value="SDS39019.1"/>
    <property type="molecule type" value="Genomic_DNA"/>
</dbReference>
<keyword evidence="10" id="KW-1185">Reference proteome</keyword>
<dbReference type="InterPro" id="IPR005790">
    <property type="entry name" value="DNA_polIII_delta"/>
</dbReference>
<proteinExistence type="inferred from homology"/>
<dbReference type="GO" id="GO:0003677">
    <property type="term" value="F:DNA binding"/>
    <property type="evidence" value="ECO:0007669"/>
    <property type="project" value="InterPro"/>
</dbReference>
<evidence type="ECO:0000256" key="2">
    <source>
        <dbReference type="ARBA" id="ARBA00022679"/>
    </source>
</evidence>
<dbReference type="EC" id="2.7.7.7" evidence="1"/>
<dbReference type="STRING" id="545619.SAMN04489860_1442"/>
<dbReference type="SUPFAM" id="SSF48019">
    <property type="entry name" value="post-AAA+ oligomerization domain-like"/>
    <property type="match status" value="1"/>
</dbReference>
<dbReference type="PANTHER" id="PTHR34388">
    <property type="entry name" value="DNA POLYMERASE III SUBUNIT DELTA"/>
    <property type="match status" value="1"/>
</dbReference>
<dbReference type="Gene3D" id="1.20.272.10">
    <property type="match status" value="1"/>
</dbReference>
<dbReference type="Proteomes" id="UP000185663">
    <property type="component" value="Chromosome I"/>
</dbReference>
<keyword evidence="2" id="KW-0808">Transferase</keyword>
<dbReference type="GO" id="GO:0003887">
    <property type="term" value="F:DNA-directed DNA polymerase activity"/>
    <property type="evidence" value="ECO:0007669"/>
    <property type="project" value="UniProtKB-KW"/>
</dbReference>
<evidence type="ECO:0000313" key="10">
    <source>
        <dbReference type="Proteomes" id="UP000185663"/>
    </source>
</evidence>
<accession>A0A1H1RVJ7</accession>